<reference evidence="9" key="1">
    <citation type="submission" date="2015-01" db="EMBL/GenBank/DDBJ databases">
        <authorList>
            <person name="MANFREDI Pablo"/>
        </authorList>
    </citation>
    <scope>NUCLEOTIDE SEQUENCE [LARGE SCALE GENOMIC DNA]</scope>
    <source>
        <strain evidence="9">Ccyn2B</strain>
    </source>
</reference>
<dbReference type="GO" id="GO:0008831">
    <property type="term" value="F:dTDP-4-dehydrorhamnose reductase activity"/>
    <property type="evidence" value="ECO:0007669"/>
    <property type="project" value="UniProtKB-EC"/>
</dbReference>
<evidence type="ECO:0000256" key="3">
    <source>
        <dbReference type="ARBA" id="ARBA00012929"/>
    </source>
</evidence>
<dbReference type="UniPathway" id="UPA00124"/>
<feature type="domain" description="RmlD-like substrate binding" evidence="7">
    <location>
        <begin position="8"/>
        <end position="282"/>
    </location>
</feature>
<evidence type="ECO:0000259" key="7">
    <source>
        <dbReference type="Pfam" id="PF04321"/>
    </source>
</evidence>
<keyword evidence="9" id="KW-1185">Reference proteome</keyword>
<dbReference type="EC" id="1.1.1.133" evidence="3 6"/>
<sequence length="285" mass="32229">MRFETMKNILVTGANGQLGSEIQNIQGKTKNYFFTDASDLDITDRQAISDFVKKNNIQIVVNCAAYTNVDKAEDDIQTANLINNIAVGYLAEVCKENNASLIHISTDYVFGGTKNTPYSETDPTEPLGIYGRTKLEGEKAIQNADIDYLIIRTSWLYSLSFGHNFVKTIQRLSSERNELKVVFDQVGTPTNARDLAAFIVHIIEKDLYKKREVYHFSNEGVCSWFDFATEIVRMSGNDCLVKPCLSSEFPSKVKRPSYSVLDKSKLKNDFNYTISHWKEALKGIK</sequence>
<accession>A0A0B7HA43</accession>
<comment type="catalytic activity">
    <reaction evidence="5">
        <text>dTDP-beta-L-rhamnose + NADP(+) = dTDP-4-dehydro-beta-L-rhamnose + NADPH + H(+)</text>
        <dbReference type="Rhea" id="RHEA:21796"/>
        <dbReference type="ChEBI" id="CHEBI:15378"/>
        <dbReference type="ChEBI" id="CHEBI:57510"/>
        <dbReference type="ChEBI" id="CHEBI:57783"/>
        <dbReference type="ChEBI" id="CHEBI:58349"/>
        <dbReference type="ChEBI" id="CHEBI:62830"/>
        <dbReference type="EC" id="1.1.1.133"/>
    </reaction>
</comment>
<proteinExistence type="inferred from homology"/>
<dbReference type="Gene3D" id="3.40.50.720">
    <property type="entry name" value="NAD(P)-binding Rossmann-like Domain"/>
    <property type="match status" value="1"/>
</dbReference>
<dbReference type="NCBIfam" id="TIGR01214">
    <property type="entry name" value="rmlD"/>
    <property type="match status" value="1"/>
</dbReference>
<keyword evidence="6" id="KW-0521">NADP</keyword>
<evidence type="ECO:0000313" key="9">
    <source>
        <dbReference type="Proteomes" id="UP000038055"/>
    </source>
</evidence>
<comment type="function">
    <text evidence="6">Catalyzes the reduction of dTDP-6-deoxy-L-lyxo-4-hexulose to yield dTDP-L-rhamnose.</text>
</comment>
<dbReference type="InterPro" id="IPR036291">
    <property type="entry name" value="NAD(P)-bd_dom_sf"/>
</dbReference>
<dbReference type="Gene3D" id="3.90.25.10">
    <property type="entry name" value="UDP-galactose 4-epimerase, domain 1"/>
    <property type="match status" value="1"/>
</dbReference>
<organism evidence="8 9">
    <name type="scientific">Capnocytophaga cynodegmi</name>
    <dbReference type="NCBI Taxonomy" id="28189"/>
    <lineage>
        <taxon>Bacteria</taxon>
        <taxon>Pseudomonadati</taxon>
        <taxon>Bacteroidota</taxon>
        <taxon>Flavobacteriia</taxon>
        <taxon>Flavobacteriales</taxon>
        <taxon>Flavobacteriaceae</taxon>
        <taxon>Capnocytophaga</taxon>
    </lineage>
</organism>
<dbReference type="EMBL" id="CDOD01000016">
    <property type="protein sequence ID" value="CEN34817.1"/>
    <property type="molecule type" value="Genomic_DNA"/>
</dbReference>
<evidence type="ECO:0000256" key="5">
    <source>
        <dbReference type="ARBA" id="ARBA00048200"/>
    </source>
</evidence>
<dbReference type="InterPro" id="IPR029903">
    <property type="entry name" value="RmlD-like-bd"/>
</dbReference>
<dbReference type="GO" id="GO:0005829">
    <property type="term" value="C:cytosol"/>
    <property type="evidence" value="ECO:0007669"/>
    <property type="project" value="TreeGrafter"/>
</dbReference>
<evidence type="ECO:0000256" key="6">
    <source>
        <dbReference type="RuleBase" id="RU364082"/>
    </source>
</evidence>
<dbReference type="STRING" id="28189.CCYN74_290010"/>
<comment type="pathway">
    <text evidence="1 6">Carbohydrate biosynthesis; dTDP-L-rhamnose biosynthesis.</text>
</comment>
<evidence type="ECO:0000256" key="1">
    <source>
        <dbReference type="ARBA" id="ARBA00004781"/>
    </source>
</evidence>
<dbReference type="PANTHER" id="PTHR10491:SF4">
    <property type="entry name" value="METHIONINE ADENOSYLTRANSFERASE 2 SUBUNIT BETA"/>
    <property type="match status" value="1"/>
</dbReference>
<comment type="similarity">
    <text evidence="2 6">Belongs to the dTDP-4-dehydrorhamnose reductase family.</text>
</comment>
<evidence type="ECO:0000313" key="8">
    <source>
        <dbReference type="EMBL" id="CEN34817.1"/>
    </source>
</evidence>
<dbReference type="Pfam" id="PF04321">
    <property type="entry name" value="RmlD_sub_bind"/>
    <property type="match status" value="1"/>
</dbReference>
<dbReference type="GO" id="GO:0019305">
    <property type="term" value="P:dTDP-rhamnose biosynthetic process"/>
    <property type="evidence" value="ECO:0007669"/>
    <property type="project" value="UniProtKB-UniPathway"/>
</dbReference>
<dbReference type="AlphaFoldDB" id="A0A0B7HA43"/>
<dbReference type="PANTHER" id="PTHR10491">
    <property type="entry name" value="DTDP-4-DEHYDRORHAMNOSE REDUCTASE"/>
    <property type="match status" value="1"/>
</dbReference>
<protein>
    <recommendedName>
        <fullName evidence="4 6">dTDP-4-dehydrorhamnose reductase</fullName>
        <ecNumber evidence="3 6">1.1.1.133</ecNumber>
    </recommendedName>
</protein>
<evidence type="ECO:0000256" key="4">
    <source>
        <dbReference type="ARBA" id="ARBA00017099"/>
    </source>
</evidence>
<gene>
    <name evidence="8" type="ORF">CCYN2B_230023</name>
</gene>
<dbReference type="Proteomes" id="UP000038055">
    <property type="component" value="Unassembled WGS sequence"/>
</dbReference>
<dbReference type="SUPFAM" id="SSF51735">
    <property type="entry name" value="NAD(P)-binding Rossmann-fold domains"/>
    <property type="match status" value="1"/>
</dbReference>
<name>A0A0B7HA43_9FLAO</name>
<evidence type="ECO:0000256" key="2">
    <source>
        <dbReference type="ARBA" id="ARBA00010944"/>
    </source>
</evidence>
<dbReference type="InterPro" id="IPR005913">
    <property type="entry name" value="dTDP_dehydrorham_reduct"/>
</dbReference>
<keyword evidence="6 8" id="KW-0560">Oxidoreductase</keyword>
<dbReference type="eggNOG" id="COG1091">
    <property type="taxonomic scope" value="Bacteria"/>
</dbReference>
<dbReference type="CDD" id="cd05254">
    <property type="entry name" value="dTDP_HR_like_SDR_e"/>
    <property type="match status" value="1"/>
</dbReference>